<proteinExistence type="predicted"/>
<dbReference type="InterPro" id="IPR036259">
    <property type="entry name" value="MFS_trans_sf"/>
</dbReference>
<evidence type="ECO:0000313" key="4">
    <source>
        <dbReference type="Proteomes" id="UP000010469"/>
    </source>
</evidence>
<keyword evidence="1" id="KW-0472">Membrane</keyword>
<reference evidence="4" key="1">
    <citation type="submission" date="2012-03" db="EMBL/GenBank/DDBJ databases">
        <title>Complete genome of Caldisphaera lagunensis DSM 15908.</title>
        <authorList>
            <person name="Lucas S."/>
            <person name="Copeland A."/>
            <person name="Lapidus A."/>
            <person name="Glavina del Rio T."/>
            <person name="Dalin E."/>
            <person name="Tice H."/>
            <person name="Bruce D."/>
            <person name="Goodwin L."/>
            <person name="Pitluck S."/>
            <person name="Peters L."/>
            <person name="Mikhailova N."/>
            <person name="Teshima H."/>
            <person name="Kyrpides N."/>
            <person name="Mavromatis K."/>
            <person name="Ivanova N."/>
            <person name="Brettin T."/>
            <person name="Detter J.C."/>
            <person name="Han C."/>
            <person name="Larimer F."/>
            <person name="Land M."/>
            <person name="Hauser L."/>
            <person name="Markowitz V."/>
            <person name="Cheng J.-F."/>
            <person name="Hugenholtz P."/>
            <person name="Woyke T."/>
            <person name="Wu D."/>
            <person name="Spring S."/>
            <person name="Schroeder M."/>
            <person name="Brambilla E."/>
            <person name="Klenk H.-P."/>
            <person name="Eisen J.A."/>
        </authorList>
    </citation>
    <scope>NUCLEOTIDE SEQUENCE [LARGE SCALE GENOMIC DNA]</scope>
    <source>
        <strain evidence="4">DSM 15908 / JCM 11604 / IC-154</strain>
    </source>
</reference>
<feature type="domain" description="Major facilitator superfamily (MFS) profile" evidence="2">
    <location>
        <begin position="143"/>
        <end position="361"/>
    </location>
</feature>
<dbReference type="EMBL" id="CP003378">
    <property type="protein sequence ID" value="AFZ70575.1"/>
    <property type="molecule type" value="Genomic_DNA"/>
</dbReference>
<feature type="transmembrane region" description="Helical" evidence="1">
    <location>
        <begin position="7"/>
        <end position="25"/>
    </location>
</feature>
<feature type="transmembrane region" description="Helical" evidence="1">
    <location>
        <begin position="273"/>
        <end position="298"/>
    </location>
</feature>
<feature type="transmembrane region" description="Helical" evidence="1">
    <location>
        <begin position="184"/>
        <end position="210"/>
    </location>
</feature>
<dbReference type="AlphaFoldDB" id="L0AC03"/>
<dbReference type="FunCoup" id="L0AC03">
    <property type="interactions" value="6"/>
</dbReference>
<organism evidence="3 4">
    <name type="scientific">Caldisphaera lagunensis (strain DSM 15908 / JCM 11604 / ANMR 0165 / IC-154)</name>
    <dbReference type="NCBI Taxonomy" id="1056495"/>
    <lineage>
        <taxon>Archaea</taxon>
        <taxon>Thermoproteota</taxon>
        <taxon>Thermoprotei</taxon>
        <taxon>Acidilobales</taxon>
        <taxon>Caldisphaeraceae</taxon>
        <taxon>Caldisphaera</taxon>
    </lineage>
</organism>
<keyword evidence="1" id="KW-0812">Transmembrane</keyword>
<feature type="transmembrane region" description="Helical" evidence="1">
    <location>
        <begin position="93"/>
        <end position="110"/>
    </location>
</feature>
<dbReference type="InterPro" id="IPR011701">
    <property type="entry name" value="MFS"/>
</dbReference>
<keyword evidence="4" id="KW-1185">Reference proteome</keyword>
<dbReference type="InParanoid" id="L0AC03"/>
<dbReference type="Pfam" id="PF07690">
    <property type="entry name" value="MFS_1"/>
    <property type="match status" value="1"/>
</dbReference>
<dbReference type="KEGG" id="clg:Calag_0834"/>
<dbReference type="OrthoDB" id="56622at2157"/>
<keyword evidence="1" id="KW-1133">Transmembrane helix</keyword>
<dbReference type="Proteomes" id="UP000010469">
    <property type="component" value="Chromosome"/>
</dbReference>
<dbReference type="HOGENOM" id="CLU_025894_0_2_2"/>
<evidence type="ECO:0000259" key="2">
    <source>
        <dbReference type="PROSITE" id="PS50850"/>
    </source>
</evidence>
<dbReference type="RefSeq" id="WP_015232472.1">
    <property type="nucleotide sequence ID" value="NC_019791.1"/>
</dbReference>
<evidence type="ECO:0000256" key="1">
    <source>
        <dbReference type="SAM" id="Phobius"/>
    </source>
</evidence>
<feature type="transmembrane region" description="Helical" evidence="1">
    <location>
        <begin position="37"/>
        <end position="58"/>
    </location>
</feature>
<dbReference type="eggNOG" id="arCOG00132">
    <property type="taxonomic scope" value="Archaea"/>
</dbReference>
<dbReference type="InterPro" id="IPR020846">
    <property type="entry name" value="MFS_dom"/>
</dbReference>
<sequence length="361" mass="40130">MKKDEILLISSMAINGIIFGSSQLVNPLYLNELGLNSAQIGFLITGQMLIGSFLSLVYASLGDAYGRKKLAIINRGISIFGYFLLFLRFPFGLLIISVMSGGGLISALMAEKSQNLEKNYSLSYSLNTFLSIFGAMLPLFIRLRLVILFNLFILLTSTILISFVKEEYKGSGRVDFRLKSIKNVLKFSIESFVGLGAGLILPIISLWFYLKFGMTASQMSPIFAISNGVLAVSTLFSPKISQYFGKVKSIVYTHIIGIVLLILLPFSKNFYQASIIFIVRNSFMNMTGPIFSSFVMKLIPSEERARAQSLINFLDSIPRSVGPSIGGYFFYLGYLNLPFFITSVLYSIATAGFYILFKDIK</sequence>
<dbReference type="PANTHER" id="PTHR23520">
    <property type="entry name" value="TRANSPORTER, PUTATIVE (AFU_ORTHOLOGUE AFUA_3G04000)-RELATED"/>
    <property type="match status" value="1"/>
</dbReference>
<dbReference type="PANTHER" id="PTHR23520:SF5">
    <property type="entry name" value="TRANSPORTER, PUTATIVE (AFU_ORTHOLOGUE AFUA_3G04000)-RELATED"/>
    <property type="match status" value="1"/>
</dbReference>
<dbReference type="SUPFAM" id="SSF103473">
    <property type="entry name" value="MFS general substrate transporter"/>
    <property type="match status" value="1"/>
</dbReference>
<feature type="transmembrane region" description="Helical" evidence="1">
    <location>
        <begin position="337"/>
        <end position="357"/>
    </location>
</feature>
<feature type="transmembrane region" description="Helical" evidence="1">
    <location>
        <begin position="147"/>
        <end position="164"/>
    </location>
</feature>
<name>L0AC03_CALLD</name>
<feature type="transmembrane region" description="Helical" evidence="1">
    <location>
        <begin position="122"/>
        <end position="141"/>
    </location>
</feature>
<feature type="transmembrane region" description="Helical" evidence="1">
    <location>
        <begin position="249"/>
        <end position="267"/>
    </location>
</feature>
<evidence type="ECO:0000313" key="3">
    <source>
        <dbReference type="EMBL" id="AFZ70575.1"/>
    </source>
</evidence>
<dbReference type="GO" id="GO:0022857">
    <property type="term" value="F:transmembrane transporter activity"/>
    <property type="evidence" value="ECO:0007669"/>
    <property type="project" value="InterPro"/>
</dbReference>
<feature type="transmembrane region" description="Helical" evidence="1">
    <location>
        <begin position="216"/>
        <end position="237"/>
    </location>
</feature>
<gene>
    <name evidence="3" type="ordered locus">Calag_0834</name>
</gene>
<dbReference type="STRING" id="1056495.Calag_0834"/>
<dbReference type="PROSITE" id="PS50850">
    <property type="entry name" value="MFS"/>
    <property type="match status" value="1"/>
</dbReference>
<dbReference type="Gene3D" id="1.20.1250.20">
    <property type="entry name" value="MFS general substrate transporter like domains"/>
    <property type="match status" value="2"/>
</dbReference>
<accession>L0AC03</accession>
<dbReference type="GeneID" id="14212094"/>
<protein>
    <submittedName>
        <fullName evidence="3">Major Facilitator Superfamily transporter</fullName>
    </submittedName>
</protein>